<dbReference type="GO" id="GO:0016831">
    <property type="term" value="F:carboxy-lyase activity"/>
    <property type="evidence" value="ECO:0007669"/>
    <property type="project" value="TreeGrafter"/>
</dbReference>
<dbReference type="InterPro" id="IPR015421">
    <property type="entry name" value="PyrdxlP-dep_Trfase_major"/>
</dbReference>
<evidence type="ECO:0000256" key="6">
    <source>
        <dbReference type="RuleBase" id="RU000382"/>
    </source>
</evidence>
<dbReference type="InterPro" id="IPR015424">
    <property type="entry name" value="PyrdxlP-dep_Trfase"/>
</dbReference>
<comment type="similarity">
    <text evidence="2 6">Belongs to the group II decarboxylase family.</text>
</comment>
<dbReference type="SUPFAM" id="SSF53383">
    <property type="entry name" value="PLP-dependent transferases"/>
    <property type="match status" value="1"/>
</dbReference>
<dbReference type="AlphaFoldDB" id="A0A4S2N1G0"/>
<evidence type="ECO:0000256" key="2">
    <source>
        <dbReference type="ARBA" id="ARBA00009533"/>
    </source>
</evidence>
<keyword evidence="3 5" id="KW-0663">Pyridoxal phosphate</keyword>
<dbReference type="GO" id="GO:0030170">
    <property type="term" value="F:pyridoxal phosphate binding"/>
    <property type="evidence" value="ECO:0007669"/>
    <property type="project" value="InterPro"/>
</dbReference>
<keyword evidence="7" id="KW-0808">Transferase</keyword>
<dbReference type="PANTHER" id="PTHR11999:SF165">
    <property type="entry name" value="DECARBOXYLASE, PUTATIVE (AFU_ORTHOLOGUE AFUA_2G04980)-RELATED"/>
    <property type="match status" value="1"/>
</dbReference>
<dbReference type="Gene3D" id="3.90.1150.10">
    <property type="entry name" value="Aspartate Aminotransferase, domain 1"/>
    <property type="match status" value="1"/>
</dbReference>
<evidence type="ECO:0000313" key="8">
    <source>
        <dbReference type="Proteomes" id="UP000298138"/>
    </source>
</evidence>
<dbReference type="InParanoid" id="A0A4S2N1G0"/>
<dbReference type="Proteomes" id="UP000298138">
    <property type="component" value="Unassembled WGS sequence"/>
</dbReference>
<dbReference type="Pfam" id="PF00282">
    <property type="entry name" value="Pyridoxal_deC"/>
    <property type="match status" value="1"/>
</dbReference>
<dbReference type="InterPro" id="IPR002129">
    <property type="entry name" value="PyrdxlP-dep_de-COase"/>
</dbReference>
<gene>
    <name evidence="7" type="ORF">EX30DRAFT_328882</name>
</gene>
<evidence type="ECO:0000256" key="3">
    <source>
        <dbReference type="ARBA" id="ARBA00022898"/>
    </source>
</evidence>
<reference evidence="7 8" key="1">
    <citation type="submission" date="2019-04" db="EMBL/GenBank/DDBJ databases">
        <title>Comparative genomics and transcriptomics to analyze fruiting body development in filamentous ascomycetes.</title>
        <authorList>
            <consortium name="DOE Joint Genome Institute"/>
            <person name="Lutkenhaus R."/>
            <person name="Traeger S."/>
            <person name="Breuer J."/>
            <person name="Kuo A."/>
            <person name="Lipzen A."/>
            <person name="Pangilinan J."/>
            <person name="Dilworth D."/>
            <person name="Sandor L."/>
            <person name="Poggeler S."/>
            <person name="Barry K."/>
            <person name="Grigoriev I.V."/>
            <person name="Nowrousian M."/>
        </authorList>
    </citation>
    <scope>NUCLEOTIDE SEQUENCE [LARGE SCALE GENOMIC DNA]</scope>
    <source>
        <strain evidence="7 8">CBS 389.68</strain>
    </source>
</reference>
<dbReference type="GO" id="GO:0005737">
    <property type="term" value="C:cytoplasm"/>
    <property type="evidence" value="ECO:0007669"/>
    <property type="project" value="TreeGrafter"/>
</dbReference>
<evidence type="ECO:0000313" key="7">
    <source>
        <dbReference type="EMBL" id="TGZ82969.1"/>
    </source>
</evidence>
<dbReference type="GO" id="GO:0016740">
    <property type="term" value="F:transferase activity"/>
    <property type="evidence" value="ECO:0007669"/>
    <property type="project" value="UniProtKB-KW"/>
</dbReference>
<dbReference type="STRING" id="341454.A0A4S2N1G0"/>
<dbReference type="EMBL" id="ML220114">
    <property type="protein sequence ID" value="TGZ82969.1"/>
    <property type="molecule type" value="Genomic_DNA"/>
</dbReference>
<feature type="modified residue" description="N6-(pyridoxal phosphate)lysine" evidence="5">
    <location>
        <position position="363"/>
    </location>
</feature>
<organism evidence="7 8">
    <name type="scientific">Ascodesmis nigricans</name>
    <dbReference type="NCBI Taxonomy" id="341454"/>
    <lineage>
        <taxon>Eukaryota</taxon>
        <taxon>Fungi</taxon>
        <taxon>Dikarya</taxon>
        <taxon>Ascomycota</taxon>
        <taxon>Pezizomycotina</taxon>
        <taxon>Pezizomycetes</taxon>
        <taxon>Pezizales</taxon>
        <taxon>Ascodesmidaceae</taxon>
        <taxon>Ascodesmis</taxon>
    </lineage>
</organism>
<evidence type="ECO:0000256" key="1">
    <source>
        <dbReference type="ARBA" id="ARBA00001933"/>
    </source>
</evidence>
<accession>A0A4S2N1G0</accession>
<evidence type="ECO:0000256" key="4">
    <source>
        <dbReference type="ARBA" id="ARBA00023239"/>
    </source>
</evidence>
<comment type="cofactor">
    <cofactor evidence="1 5 6">
        <name>pyridoxal 5'-phosphate</name>
        <dbReference type="ChEBI" id="CHEBI:597326"/>
    </cofactor>
</comment>
<dbReference type="InterPro" id="IPR010977">
    <property type="entry name" value="Aromatic_deC"/>
</dbReference>
<dbReference type="InterPro" id="IPR015422">
    <property type="entry name" value="PyrdxlP-dep_Trfase_small"/>
</dbReference>
<name>A0A4S2N1G0_9PEZI</name>
<keyword evidence="8" id="KW-1185">Reference proteome</keyword>
<evidence type="ECO:0000256" key="5">
    <source>
        <dbReference type="PIRSR" id="PIRSR602129-50"/>
    </source>
</evidence>
<keyword evidence="4 6" id="KW-0456">Lyase</keyword>
<proteinExistence type="inferred from homology"/>
<protein>
    <submittedName>
        <fullName evidence="7">PLP-dependent transferase</fullName>
    </submittedName>
</protein>
<dbReference type="PANTHER" id="PTHR11999">
    <property type="entry name" value="GROUP II PYRIDOXAL-5-PHOSPHATE DECARBOXYLASE"/>
    <property type="match status" value="1"/>
</dbReference>
<dbReference type="GO" id="GO:0019752">
    <property type="term" value="P:carboxylic acid metabolic process"/>
    <property type="evidence" value="ECO:0007669"/>
    <property type="project" value="InterPro"/>
</dbReference>
<dbReference type="OrthoDB" id="2161780at2759"/>
<sequence length="564" mass="61296">MDPTALDEFSTVLKSLTTSLVAYYANSPPGASTTTDSTPAPTVPPRVLPSPSALDSARSYLHHTLPSYKSTSTGPLESITSHLLSLLTAFPSTSTSAHYYGFITGGVTPAALIGDYIASTIDQNVQVHLPKESLATEVEQCALSMLAELLRIPGNFKGRAFTTGATGSNVLGLAAAREALVDARIRQLRSNKIHDDEHVEKDGGISVGELGLLEACHLAGIGKIQILTAGAHSSIPKATSIIGLGRSAIIDISRSDRPWEVDVTQLQEKLNEAKEKGWVSVVVLGMGEVNTGYFPAAGEVEEVMSVTRKFGGVEGGVWVHVDAAFGIFARVFMDESQEDWEAEVGKWANGLELVDSITGDAHKLLNVPYDCGFFFTRDPIYLQHTFINMAPYLSSGSTNPNDIPSPLNIQMENSRRFRALPVYATLAAYGVPGYRNFMRRCILHARAIARYIGTSIDYELLPDQAAEFEDLTSKDALEARLGKTFMVVLFRAKDEKLNEMLKERINETGKMYVSGTVWEGKKAVRCAVGNWRVRGERDGEGGWGVAVDVLEQVARGFEQEKFGN</sequence>
<dbReference type="Gene3D" id="3.40.640.10">
    <property type="entry name" value="Type I PLP-dependent aspartate aminotransferase-like (Major domain)"/>
    <property type="match status" value="1"/>
</dbReference>